<dbReference type="AlphaFoldDB" id="A0A916VRC8"/>
<feature type="domain" description="N-acetyltransferase" evidence="1">
    <location>
        <begin position="4"/>
        <end position="148"/>
    </location>
</feature>
<name>A0A916VRC8_9RHOB</name>
<comment type="caution">
    <text evidence="2">The sequence shown here is derived from an EMBL/GenBank/DDBJ whole genome shotgun (WGS) entry which is preliminary data.</text>
</comment>
<accession>A0A916VRC8</accession>
<evidence type="ECO:0000313" key="2">
    <source>
        <dbReference type="EMBL" id="GGA23893.1"/>
    </source>
</evidence>
<organism evidence="2 3">
    <name type="scientific">Neptunicoccus cionae</name>
    <dbReference type="NCBI Taxonomy" id="2035344"/>
    <lineage>
        <taxon>Bacteria</taxon>
        <taxon>Pseudomonadati</taxon>
        <taxon>Pseudomonadota</taxon>
        <taxon>Alphaproteobacteria</taxon>
        <taxon>Rhodobacterales</taxon>
        <taxon>Paracoccaceae</taxon>
        <taxon>Neptunicoccus</taxon>
    </lineage>
</organism>
<keyword evidence="3" id="KW-1185">Reference proteome</keyword>
<dbReference type="PROSITE" id="PS51186">
    <property type="entry name" value="GNAT"/>
    <property type="match status" value="1"/>
</dbReference>
<gene>
    <name evidence="2" type="ORF">GCM10011498_26030</name>
</gene>
<dbReference type="Pfam" id="PF00583">
    <property type="entry name" value="Acetyltransf_1"/>
    <property type="match status" value="1"/>
</dbReference>
<protein>
    <recommendedName>
        <fullName evidence="1">N-acetyltransferase domain-containing protein</fullName>
    </recommendedName>
</protein>
<reference evidence="2" key="1">
    <citation type="journal article" date="2014" name="Int. J. Syst. Evol. Microbiol.">
        <title>Complete genome sequence of Corynebacterium casei LMG S-19264T (=DSM 44701T), isolated from a smear-ripened cheese.</title>
        <authorList>
            <consortium name="US DOE Joint Genome Institute (JGI-PGF)"/>
            <person name="Walter F."/>
            <person name="Albersmeier A."/>
            <person name="Kalinowski J."/>
            <person name="Ruckert C."/>
        </authorList>
    </citation>
    <scope>NUCLEOTIDE SEQUENCE</scope>
    <source>
        <strain evidence="2">CGMCC 1.15880</strain>
    </source>
</reference>
<dbReference type="CDD" id="cd04301">
    <property type="entry name" value="NAT_SF"/>
    <property type="match status" value="1"/>
</dbReference>
<dbReference type="RefSeq" id="WP_188676009.1">
    <property type="nucleotide sequence ID" value="NZ_BMKA01000003.1"/>
</dbReference>
<dbReference type="Proteomes" id="UP000628017">
    <property type="component" value="Unassembled WGS sequence"/>
</dbReference>
<dbReference type="SUPFAM" id="SSF55729">
    <property type="entry name" value="Acyl-CoA N-acyltransferases (Nat)"/>
    <property type="match status" value="1"/>
</dbReference>
<dbReference type="InterPro" id="IPR016181">
    <property type="entry name" value="Acyl_CoA_acyltransferase"/>
</dbReference>
<dbReference type="InterPro" id="IPR000182">
    <property type="entry name" value="GNAT_dom"/>
</dbReference>
<dbReference type="Gene3D" id="3.40.630.30">
    <property type="match status" value="1"/>
</dbReference>
<proteinExistence type="predicted"/>
<evidence type="ECO:0000259" key="1">
    <source>
        <dbReference type="PROSITE" id="PS51186"/>
    </source>
</evidence>
<dbReference type="GO" id="GO:0016747">
    <property type="term" value="F:acyltransferase activity, transferring groups other than amino-acyl groups"/>
    <property type="evidence" value="ECO:0007669"/>
    <property type="project" value="InterPro"/>
</dbReference>
<sequence>MGQGILRAARGDERFAVLALCRAFHAASGIPFAFDPAHASRAAQDHIEDPRKLCLVLEVNGALRGVLAASTSISPLAPVRIAQELVFWVDPQHRGRGSRDLLTAYEAWARAEGCAAAGLSNLNDPRVARFFAGAGFALCEQKSLKILE</sequence>
<evidence type="ECO:0000313" key="3">
    <source>
        <dbReference type="Proteomes" id="UP000628017"/>
    </source>
</evidence>
<reference evidence="2" key="2">
    <citation type="submission" date="2020-09" db="EMBL/GenBank/DDBJ databases">
        <authorList>
            <person name="Sun Q."/>
            <person name="Zhou Y."/>
        </authorList>
    </citation>
    <scope>NUCLEOTIDE SEQUENCE</scope>
    <source>
        <strain evidence="2">CGMCC 1.15880</strain>
    </source>
</reference>
<dbReference type="EMBL" id="BMKA01000003">
    <property type="protein sequence ID" value="GGA23893.1"/>
    <property type="molecule type" value="Genomic_DNA"/>
</dbReference>